<sequence length="164" mass="16977">MSSSGTSTLSCQVFSDGGSMTLTGRSPARNSATCRTGLTVADRPIRCGSRPDAARRSRLTARCAPRLVAARACTSSMMTVSTSLSVSAAALDSIRNSDSGVVIKMSGGWRGSPRRSLAGVSPERTATRTSGSGRPSLRAAACIPRSGTRRLRSTSTARAFSGEM</sequence>
<proteinExistence type="predicted"/>
<reference evidence="2" key="1">
    <citation type="submission" date="2019-08" db="EMBL/GenBank/DDBJ databases">
        <authorList>
            <person name="Kucharzyk K."/>
            <person name="Murdoch R.W."/>
            <person name="Higgins S."/>
            <person name="Loffler F."/>
        </authorList>
    </citation>
    <scope>NUCLEOTIDE SEQUENCE</scope>
</reference>
<evidence type="ECO:0000313" key="2">
    <source>
        <dbReference type="EMBL" id="MPM95188.1"/>
    </source>
</evidence>
<comment type="caution">
    <text evidence="2">The sequence shown here is derived from an EMBL/GenBank/DDBJ whole genome shotgun (WGS) entry which is preliminary data.</text>
</comment>
<evidence type="ECO:0000256" key="1">
    <source>
        <dbReference type="SAM" id="MobiDB-lite"/>
    </source>
</evidence>
<accession>A0A645E1C7</accession>
<protein>
    <submittedName>
        <fullName evidence="2">Uncharacterized protein</fullName>
    </submittedName>
</protein>
<feature type="region of interest" description="Disordered" evidence="1">
    <location>
        <begin position="111"/>
        <end position="137"/>
    </location>
</feature>
<organism evidence="2">
    <name type="scientific">bioreactor metagenome</name>
    <dbReference type="NCBI Taxonomy" id="1076179"/>
    <lineage>
        <taxon>unclassified sequences</taxon>
        <taxon>metagenomes</taxon>
        <taxon>ecological metagenomes</taxon>
    </lineage>
</organism>
<gene>
    <name evidence="2" type="ORF">SDC9_142341</name>
</gene>
<dbReference type="EMBL" id="VSSQ01041709">
    <property type="protein sequence ID" value="MPM95188.1"/>
    <property type="molecule type" value="Genomic_DNA"/>
</dbReference>
<name>A0A645E1C7_9ZZZZ</name>
<dbReference type="AlphaFoldDB" id="A0A645E1C7"/>